<evidence type="ECO:0000256" key="3">
    <source>
        <dbReference type="ARBA" id="ARBA00013036"/>
    </source>
</evidence>
<evidence type="ECO:0000256" key="2">
    <source>
        <dbReference type="ARBA" id="ARBA00008014"/>
    </source>
</evidence>
<evidence type="ECO:0000256" key="11">
    <source>
        <dbReference type="HAMAP-Rule" id="MF_00300"/>
    </source>
</evidence>
<sequence length="360" mass="38553">MAGNSFGKLFKLSSFGESHGIAVGVMVDGCPAGLEISEEDIQKELDKRKPGSGIAGTKRKESDSIKILSGVFEGKTTGTPICMLTYNEDQKSANYEQIKNLFRPGHADFSYFKKYGFYDYRGGGRSSGRETLARVAAGAIAKKILARHGITIAGFVKAIGSIECKREFSEKQLEKVYDTELRCPEIETEEKMKELVKETAAKGDSIGGIVELKAFNVPAGLGEPVFEKLDSEIAGALMGIGAVKAVEIGSGFRAAKSLGSENNDQITAKNGKPEFLSNNAGGILGGISTGQDITARIAVKPTPSVSKKQKTINRNSENSEIEVIGRHDVCICPRILPVAESMLALVLVNALMEQKAQKLG</sequence>
<name>A0A7J4K1U4_9ARCH</name>
<feature type="region of interest" description="Disordered" evidence="13">
    <location>
        <begin position="41"/>
        <end position="60"/>
    </location>
</feature>
<evidence type="ECO:0000256" key="7">
    <source>
        <dbReference type="ARBA" id="ARBA00022827"/>
    </source>
</evidence>
<dbReference type="Pfam" id="PF01264">
    <property type="entry name" value="Chorismate_synt"/>
    <property type="match status" value="1"/>
</dbReference>
<dbReference type="PROSITE" id="PS00787">
    <property type="entry name" value="CHORISMATE_SYNTHASE_1"/>
    <property type="match status" value="1"/>
</dbReference>
<dbReference type="Proteomes" id="UP000590964">
    <property type="component" value="Unassembled WGS sequence"/>
</dbReference>
<comment type="pathway">
    <text evidence="1 11 12">Metabolic intermediate biosynthesis; chorismate biosynthesis; chorismate from D-erythrose 4-phosphate and phosphoenolpyruvate: step 7/7.</text>
</comment>
<feature type="binding site" evidence="11">
    <location>
        <position position="48"/>
    </location>
    <ligand>
        <name>NADP(+)</name>
        <dbReference type="ChEBI" id="CHEBI:58349"/>
    </ligand>
</feature>
<dbReference type="UniPathway" id="UPA00053">
    <property type="reaction ID" value="UER00090"/>
</dbReference>
<organism evidence="14 17">
    <name type="scientific">Candidatus Iainarchaeum sp</name>
    <dbReference type="NCBI Taxonomy" id="3101447"/>
    <lineage>
        <taxon>Archaea</taxon>
        <taxon>Candidatus Iainarchaeota</taxon>
        <taxon>Candidatus Iainarchaeia</taxon>
        <taxon>Candidatus Iainarchaeales</taxon>
        <taxon>Candidatus Iainarchaeaceae</taxon>
        <taxon>Candidatus Iainarchaeum</taxon>
    </lineage>
</organism>
<gene>
    <name evidence="11 14" type="primary">aroC</name>
    <name evidence="14" type="ORF">HA222_02365</name>
    <name evidence="15" type="ORF">HA227_02795</name>
</gene>
<keyword evidence="4 11" id="KW-0028">Amino-acid biosynthesis</keyword>
<keyword evidence="6 11" id="KW-0288">FMN</keyword>
<comment type="function">
    <text evidence="11">Catalyzes the anti-1,4-elimination of the C-3 phosphate and the C-6 proR hydrogen from 5-enolpyruvylshikimate-3-phosphate (EPSP) to yield chorismate, which is the branch point compound that serves as the starting substrate for the three terminal pathways of aromatic amino acid biosynthesis. This reaction introduces a second double bond into the aromatic ring system.</text>
</comment>
<dbReference type="EMBL" id="DUFW01000033">
    <property type="protein sequence ID" value="HIH21486.1"/>
    <property type="molecule type" value="Genomic_DNA"/>
</dbReference>
<evidence type="ECO:0000313" key="14">
    <source>
        <dbReference type="EMBL" id="HIH21486.1"/>
    </source>
</evidence>
<dbReference type="PIRSF" id="PIRSF001456">
    <property type="entry name" value="Chorismate_synth"/>
    <property type="match status" value="1"/>
</dbReference>
<evidence type="ECO:0000313" key="17">
    <source>
        <dbReference type="Proteomes" id="UP000590964"/>
    </source>
</evidence>
<evidence type="ECO:0000256" key="4">
    <source>
        <dbReference type="ARBA" id="ARBA00022605"/>
    </source>
</evidence>
<keyword evidence="5 11" id="KW-0285">Flavoprotein</keyword>
<evidence type="ECO:0000256" key="6">
    <source>
        <dbReference type="ARBA" id="ARBA00022643"/>
    </source>
</evidence>
<dbReference type="GO" id="GO:0008652">
    <property type="term" value="P:amino acid biosynthetic process"/>
    <property type="evidence" value="ECO:0007669"/>
    <property type="project" value="UniProtKB-KW"/>
</dbReference>
<evidence type="ECO:0000313" key="16">
    <source>
        <dbReference type="Proteomes" id="UP000527315"/>
    </source>
</evidence>
<dbReference type="InterPro" id="IPR020541">
    <property type="entry name" value="Chorismate_synthase_CS"/>
</dbReference>
<dbReference type="GO" id="GO:0009073">
    <property type="term" value="P:aromatic amino acid family biosynthetic process"/>
    <property type="evidence" value="ECO:0007669"/>
    <property type="project" value="UniProtKB-KW"/>
</dbReference>
<evidence type="ECO:0000256" key="13">
    <source>
        <dbReference type="SAM" id="MobiDB-lite"/>
    </source>
</evidence>
<dbReference type="PROSITE" id="PS00788">
    <property type="entry name" value="CHORISMATE_SYNTHASE_2"/>
    <property type="match status" value="1"/>
</dbReference>
<feature type="binding site" evidence="11">
    <location>
        <position position="326"/>
    </location>
    <ligand>
        <name>FMN</name>
        <dbReference type="ChEBI" id="CHEBI:58210"/>
    </ligand>
</feature>
<comment type="caution">
    <text evidence="14">The sequence shown here is derived from an EMBL/GenBank/DDBJ whole genome shotgun (WGS) entry which is preliminary data.</text>
</comment>
<keyword evidence="10 11" id="KW-0456">Lyase</keyword>
<evidence type="ECO:0000313" key="15">
    <source>
        <dbReference type="EMBL" id="HIH33157.1"/>
    </source>
</evidence>
<comment type="catalytic activity">
    <reaction evidence="11 12">
        <text>5-O-(1-carboxyvinyl)-3-phosphoshikimate = chorismate + phosphate</text>
        <dbReference type="Rhea" id="RHEA:21020"/>
        <dbReference type="ChEBI" id="CHEBI:29748"/>
        <dbReference type="ChEBI" id="CHEBI:43474"/>
        <dbReference type="ChEBI" id="CHEBI:57701"/>
        <dbReference type="EC" id="4.2.3.5"/>
    </reaction>
</comment>
<dbReference type="GO" id="GO:0010181">
    <property type="term" value="F:FMN binding"/>
    <property type="evidence" value="ECO:0007669"/>
    <property type="project" value="TreeGrafter"/>
</dbReference>
<dbReference type="GO" id="GO:0009423">
    <property type="term" value="P:chorismate biosynthetic process"/>
    <property type="evidence" value="ECO:0007669"/>
    <property type="project" value="UniProtKB-UniRule"/>
</dbReference>
<dbReference type="PANTHER" id="PTHR21085">
    <property type="entry name" value="CHORISMATE SYNTHASE"/>
    <property type="match status" value="1"/>
</dbReference>
<evidence type="ECO:0000256" key="9">
    <source>
        <dbReference type="ARBA" id="ARBA00023141"/>
    </source>
</evidence>
<comment type="caution">
    <text evidence="11">Lacks conserved residue(s) required for the propagation of feature annotation.</text>
</comment>
<evidence type="ECO:0000256" key="8">
    <source>
        <dbReference type="ARBA" id="ARBA00022857"/>
    </source>
</evidence>
<dbReference type="GO" id="GO:0004107">
    <property type="term" value="F:chorismate synthase activity"/>
    <property type="evidence" value="ECO:0007669"/>
    <property type="project" value="UniProtKB-UniRule"/>
</dbReference>
<dbReference type="GO" id="GO:0005829">
    <property type="term" value="C:cytosol"/>
    <property type="evidence" value="ECO:0007669"/>
    <property type="project" value="TreeGrafter"/>
</dbReference>
<dbReference type="SUPFAM" id="SSF103263">
    <property type="entry name" value="Chorismate synthase, AroC"/>
    <property type="match status" value="1"/>
</dbReference>
<dbReference type="Proteomes" id="UP000527315">
    <property type="component" value="Unassembled WGS sequence"/>
</dbReference>
<dbReference type="EMBL" id="DUFJ01000066">
    <property type="protein sequence ID" value="HIH33157.1"/>
    <property type="molecule type" value="Genomic_DNA"/>
</dbReference>
<evidence type="ECO:0000256" key="12">
    <source>
        <dbReference type="RuleBase" id="RU000605"/>
    </source>
</evidence>
<feature type="binding site" evidence="11">
    <location>
        <begin position="300"/>
        <end position="304"/>
    </location>
    <ligand>
        <name>FMN</name>
        <dbReference type="ChEBI" id="CHEBI:58210"/>
    </ligand>
</feature>
<dbReference type="PROSITE" id="PS00789">
    <property type="entry name" value="CHORISMATE_SYNTHASE_3"/>
    <property type="match status" value="1"/>
</dbReference>
<dbReference type="EC" id="4.2.3.5" evidence="3 11"/>
<comment type="cofactor">
    <cofactor evidence="11 12">
        <name>FMNH2</name>
        <dbReference type="ChEBI" id="CHEBI:57618"/>
    </cofactor>
    <text evidence="11 12">Reduced FMN (FMNH(2)).</text>
</comment>
<keyword evidence="8 11" id="KW-0521">NADP</keyword>
<proteinExistence type="inferred from homology"/>
<feature type="binding site" evidence="11">
    <location>
        <begin position="125"/>
        <end position="127"/>
    </location>
    <ligand>
        <name>FMN</name>
        <dbReference type="ChEBI" id="CHEBI:58210"/>
    </ligand>
</feature>
<dbReference type="PANTHER" id="PTHR21085:SF0">
    <property type="entry name" value="CHORISMATE SYNTHASE"/>
    <property type="match status" value="1"/>
</dbReference>
<dbReference type="CDD" id="cd07304">
    <property type="entry name" value="Chorismate_synthase"/>
    <property type="match status" value="1"/>
</dbReference>
<reference evidence="14 16" key="1">
    <citation type="journal article" date="2020" name="bioRxiv">
        <title>A rank-normalized archaeal taxonomy based on genome phylogeny resolves widespread incomplete and uneven classifications.</title>
        <authorList>
            <person name="Rinke C."/>
            <person name="Chuvochina M."/>
            <person name="Mussig A.J."/>
            <person name="Chaumeil P.-A."/>
            <person name="Waite D.W."/>
            <person name="Whitman W.B."/>
            <person name="Parks D.H."/>
            <person name="Hugenholtz P."/>
        </authorList>
    </citation>
    <scope>NUCLEOTIDE SEQUENCE</scope>
    <source>
        <strain evidence="14">UBA10191</strain>
    </source>
</reference>
<dbReference type="NCBIfam" id="NF003793">
    <property type="entry name" value="PRK05382.1"/>
    <property type="match status" value="1"/>
</dbReference>
<keyword evidence="9 11" id="KW-0057">Aromatic amino acid biosynthesis</keyword>
<protein>
    <recommendedName>
        <fullName evidence="3 11">Chorismate synthase</fullName>
        <shortName evidence="11">CS</shortName>
        <ecNumber evidence="3 11">4.2.3.5</ecNumber>
    </recommendedName>
    <alternativeName>
        <fullName evidence="11">5-enolpyruvylshikimate-3-phosphate phospholyase</fullName>
    </alternativeName>
</protein>
<dbReference type="InterPro" id="IPR000453">
    <property type="entry name" value="Chorismate_synth"/>
</dbReference>
<dbReference type="HAMAP" id="MF_00300">
    <property type="entry name" value="Chorismate_synth"/>
    <property type="match status" value="1"/>
</dbReference>
<accession>A0A7J4K1U4</accession>
<dbReference type="InterPro" id="IPR035904">
    <property type="entry name" value="Chorismate_synth_AroC_sf"/>
</dbReference>
<keyword evidence="7 11" id="KW-0274">FAD</keyword>
<dbReference type="FunFam" id="3.60.150.10:FF:000002">
    <property type="entry name" value="Chorismate synthase"/>
    <property type="match status" value="1"/>
</dbReference>
<feature type="binding site" evidence="11">
    <location>
        <position position="285"/>
    </location>
    <ligand>
        <name>FMN</name>
        <dbReference type="ChEBI" id="CHEBI:58210"/>
    </ligand>
</feature>
<evidence type="ECO:0000256" key="1">
    <source>
        <dbReference type="ARBA" id="ARBA00005044"/>
    </source>
</evidence>
<dbReference type="AlphaFoldDB" id="A0A7J4K1U4"/>
<evidence type="ECO:0000256" key="10">
    <source>
        <dbReference type="ARBA" id="ARBA00023239"/>
    </source>
</evidence>
<evidence type="ECO:0000256" key="5">
    <source>
        <dbReference type="ARBA" id="ARBA00022630"/>
    </source>
</evidence>
<dbReference type="NCBIfam" id="TIGR00033">
    <property type="entry name" value="aroC"/>
    <property type="match status" value="1"/>
</dbReference>
<dbReference type="Gene3D" id="3.60.150.10">
    <property type="entry name" value="Chorismate synthase AroC"/>
    <property type="match status" value="1"/>
</dbReference>
<comment type="similarity">
    <text evidence="2 11 12">Belongs to the chorismate synthase family.</text>
</comment>